<organism evidence="1 2">
    <name type="scientific">Methanothrix thermoacetophila (strain DSM 6194 / JCM 14653 / NBRC 101360 / PT)</name>
    <name type="common">Methanosaeta thermophila</name>
    <dbReference type="NCBI Taxonomy" id="349307"/>
    <lineage>
        <taxon>Archaea</taxon>
        <taxon>Methanobacteriati</taxon>
        <taxon>Methanobacteriota</taxon>
        <taxon>Stenosarchaea group</taxon>
        <taxon>Methanomicrobia</taxon>
        <taxon>Methanotrichales</taxon>
        <taxon>Methanotrichaceae</taxon>
        <taxon>Methanothrix</taxon>
    </lineage>
</organism>
<evidence type="ECO:0000313" key="1">
    <source>
        <dbReference type="EMBL" id="ABK14587.1"/>
    </source>
</evidence>
<dbReference type="KEGG" id="mtp:Mthe_0798"/>
<keyword evidence="2" id="KW-1185">Reference proteome</keyword>
<dbReference type="STRING" id="349307.Mthe_0798"/>
<name>A0B7B3_METTP</name>
<sequence>MNEGFHFYTPYHIIKLMGVQACNLRELLEGIKTVPHSSIYYHTHRFVQEHHYLSPEPPNDFAFWLTDVLHLERLGEQFLSVDLLDYCNLEDLRSTFSKILEDYISRSGENTECPPGFEFHFMAAKTLVIPTPYVANNLWEFAKALKKVSIRSLYFHIFEARMRLGVRDNDFSKWLRSIGEEELADNISRLDPYCISLERLRDQIVRMVEERVHD</sequence>
<dbReference type="GeneID" id="4461985"/>
<dbReference type="RefSeq" id="WP_011695983.1">
    <property type="nucleotide sequence ID" value="NC_008553.1"/>
</dbReference>
<protein>
    <submittedName>
        <fullName evidence="1">Uncharacterized protein</fullName>
    </submittedName>
</protein>
<dbReference type="EMBL" id="CP000477">
    <property type="protein sequence ID" value="ABK14587.1"/>
    <property type="molecule type" value="Genomic_DNA"/>
</dbReference>
<reference evidence="1 2" key="1">
    <citation type="submission" date="2006-10" db="EMBL/GenBank/DDBJ databases">
        <title>Complete sequence of Methanosaeta thermophila PT.</title>
        <authorList>
            <consortium name="US DOE Joint Genome Institute"/>
            <person name="Copeland A."/>
            <person name="Lucas S."/>
            <person name="Lapidus A."/>
            <person name="Barry K."/>
            <person name="Detter J.C."/>
            <person name="Glavina del Rio T."/>
            <person name="Hammon N."/>
            <person name="Israni S."/>
            <person name="Pitluck S."/>
            <person name="Chain P."/>
            <person name="Malfatti S."/>
            <person name="Shin M."/>
            <person name="Vergez L."/>
            <person name="Schmutz J."/>
            <person name="Larimer F."/>
            <person name="Land M."/>
            <person name="Hauser L."/>
            <person name="Kyrpides N."/>
            <person name="Kim E."/>
            <person name="Smith K.S."/>
            <person name="Ingram-Smith C."/>
            <person name="Richardson P."/>
        </authorList>
    </citation>
    <scope>NUCLEOTIDE SEQUENCE [LARGE SCALE GENOMIC DNA]</scope>
    <source>
        <strain evidence="2">DSM 6194 / JCM 14653 / NBRC 101360 / PT</strain>
    </source>
</reference>
<evidence type="ECO:0000313" key="2">
    <source>
        <dbReference type="Proteomes" id="UP000000674"/>
    </source>
</evidence>
<dbReference type="Proteomes" id="UP000000674">
    <property type="component" value="Chromosome"/>
</dbReference>
<proteinExistence type="predicted"/>
<dbReference type="InterPro" id="IPR044036">
    <property type="entry name" value="DUF5752"/>
</dbReference>
<dbReference type="AlphaFoldDB" id="A0B7B3"/>
<gene>
    <name evidence="1" type="ordered locus">Mthe_0798</name>
</gene>
<accession>A0B7B3</accession>
<dbReference type="Pfam" id="PF19027">
    <property type="entry name" value="DUF5752"/>
    <property type="match status" value="1"/>
</dbReference>
<dbReference type="HOGENOM" id="CLU_104927_0_0_2"/>
<dbReference type="OrthoDB" id="24975at2157"/>